<dbReference type="Gene3D" id="1.20.58.220">
    <property type="entry name" value="Phosphate transport system protein phou homolog 2, domain 2"/>
    <property type="match status" value="1"/>
</dbReference>
<dbReference type="Proteomes" id="UP000176952">
    <property type="component" value="Unassembled WGS sequence"/>
</dbReference>
<accession>A0A1G2B6Y3</accession>
<proteinExistence type="inferred from homology"/>
<dbReference type="InterPro" id="IPR018445">
    <property type="entry name" value="Put_Phosphate_transp_reg"/>
</dbReference>
<evidence type="ECO:0008006" key="4">
    <source>
        <dbReference type="Google" id="ProtNLM"/>
    </source>
</evidence>
<evidence type="ECO:0000313" key="3">
    <source>
        <dbReference type="Proteomes" id="UP000176952"/>
    </source>
</evidence>
<comment type="similarity">
    <text evidence="1">Belongs to the UPF0111 family.</text>
</comment>
<evidence type="ECO:0000256" key="1">
    <source>
        <dbReference type="ARBA" id="ARBA00008591"/>
    </source>
</evidence>
<evidence type="ECO:0000313" key="2">
    <source>
        <dbReference type="EMBL" id="OGY84931.1"/>
    </source>
</evidence>
<dbReference type="PANTHER" id="PTHR37298:SF1">
    <property type="entry name" value="UPF0111 PROTEIN YKAA"/>
    <property type="match status" value="1"/>
</dbReference>
<dbReference type="InterPro" id="IPR038078">
    <property type="entry name" value="PhoU-like_sf"/>
</dbReference>
<dbReference type="AlphaFoldDB" id="A0A1G2B6Y3"/>
<sequence length="260" mass="29199">MFFGLLLFEKTKATFFVTKIIRKGDGMKLLTMLGRWLNWGASSDDKVIELFQNHIGLCLDASQKLVKLFDLPGAGGEFATLVQVIIDLEREADGVEDQAVKILESTFITTVFEREDMLGLIAAQDQVMNGIKRVAHAMKAFHLIPSPQDRPEGPQFAVIILQMVVCLADNIRDIRSMKTQSLNGSVKIIKALERQADEKLTECQETLSIKSYVGGQAQNLEAYRCDNNWLRVFEELEDVTDLCKAVMEKLASMARKRVSP</sequence>
<dbReference type="EMBL" id="MHKD01000009">
    <property type="protein sequence ID" value="OGY84931.1"/>
    <property type="molecule type" value="Genomic_DNA"/>
</dbReference>
<dbReference type="PANTHER" id="PTHR37298">
    <property type="entry name" value="UPF0111 PROTEIN YKAA"/>
    <property type="match status" value="1"/>
</dbReference>
<reference evidence="2 3" key="1">
    <citation type="journal article" date="2016" name="Nat. Commun.">
        <title>Thousands of microbial genomes shed light on interconnected biogeochemical processes in an aquifer system.</title>
        <authorList>
            <person name="Anantharaman K."/>
            <person name="Brown C.T."/>
            <person name="Hug L.A."/>
            <person name="Sharon I."/>
            <person name="Castelle C.J."/>
            <person name="Probst A.J."/>
            <person name="Thomas B.C."/>
            <person name="Singh A."/>
            <person name="Wilkins M.J."/>
            <person name="Karaoz U."/>
            <person name="Brodie E.L."/>
            <person name="Williams K.H."/>
            <person name="Hubbard S.S."/>
            <person name="Banfield J.F."/>
        </authorList>
    </citation>
    <scope>NUCLEOTIDE SEQUENCE [LARGE SCALE GENOMIC DNA]</scope>
</reference>
<protein>
    <recommendedName>
        <fullName evidence="4">DUF47 domain-containing protein</fullName>
    </recommendedName>
</protein>
<comment type="caution">
    <text evidence="2">The sequence shown here is derived from an EMBL/GenBank/DDBJ whole genome shotgun (WGS) entry which is preliminary data.</text>
</comment>
<organism evidence="2 3">
    <name type="scientific">Candidatus Kerfeldbacteria bacterium RIFCSPHIGHO2_12_FULL_48_17</name>
    <dbReference type="NCBI Taxonomy" id="1798542"/>
    <lineage>
        <taxon>Bacteria</taxon>
        <taxon>Candidatus Kerfeldiibacteriota</taxon>
    </lineage>
</organism>
<dbReference type="Pfam" id="PF01865">
    <property type="entry name" value="PhoU_div"/>
    <property type="match status" value="1"/>
</dbReference>
<dbReference type="InterPro" id="IPR052912">
    <property type="entry name" value="UPF0111_domain"/>
</dbReference>
<name>A0A1G2B6Y3_9BACT</name>
<gene>
    <name evidence="2" type="ORF">A3F54_04260</name>
</gene>
<dbReference type="STRING" id="1798542.A3F54_04260"/>